<dbReference type="GO" id="GO:0016020">
    <property type="term" value="C:membrane"/>
    <property type="evidence" value="ECO:0007669"/>
    <property type="project" value="TreeGrafter"/>
</dbReference>
<dbReference type="OrthoDB" id="10253115at2759"/>
<sequence>MERGRGLRLEGWRGNDGHPQGAEDAEAAEQQEEAQGDASSVAGGSTTGMEPSSSSSSSSRSSSKSSSSSSSSGIGSSSSSGMAGPSGGVGRRRRKKKKASGLRSRRAVKRKVARSTESSDSEGSVDGRYLGSGASVVELVRGGGGGEGSTAGEADVEAGAGSDGLDPGELLHKALWTNKPREAVSIFWNKYNSETDDPNALRPMTLMEQFREMQAELTVYPAMRQKKSAVEWATVTWRGYYLQAKRVARSLMKMGIKAGMRVGIFAANSPQWCMAFLGSVMVAGIPVGIHDAFDEGSIGHILRHASITVLFIGGQTELEVLVSVLRQTKYSKLFAVVSFTALRDDSARYLRNAGIYPFVFDEFVLLAGTDESMLQRLVRRRQAEVEPGMCATIVYTPGASSAPKGCMLSHDNLLWAGTILSGMLGASGSDKAVSFMSLSSVYGLLVDLVVPLVTGHAVSFVTKTALKGSLGDVLREVGPSFFVGMPHIFERLRDRFEEFEYTHSGWGARNRMLAWARRKGLAATYAAQRGESMPWGYTLARLTTFLPFRQRIGLQNARIVVSMGSHISVDTLEFFQSLGLQIYVSYGMTECTGVSTLSLPGACLTGTVGRRLLGTGVSTRDDRRELITASGVPLEQEAGEGPIRVYGRNVFMGYFRMRKHDQAPLFDSAGWFETGDFGRFEGGFLHVDGKVEDVVTLADGTALAPIAVEAKLVDAIPGIEHAFVYGENKAHLVALFTPETKLNRQTGEATTRIDSGILRWIYESGQRRLDDDVESAAELDLLELQAAMLADVDATARITVAEVIAHPDVIRYVQTRVDAYNDAAPQAVQIHRWAFTPAPFTVYSGELDVAYKLRRDVVIAVYAELLHSLYE</sequence>
<feature type="compositionally biased region" description="Basic residues" evidence="4">
    <location>
        <begin position="90"/>
        <end position="113"/>
    </location>
</feature>
<keyword evidence="3" id="KW-0443">Lipid metabolism</keyword>
<dbReference type="PANTHER" id="PTHR43272:SF32">
    <property type="entry name" value="AMP-DEPENDENT SYNTHETASE_LIGASE DOMAIN-CONTAINING PROTEIN"/>
    <property type="match status" value="1"/>
</dbReference>
<dbReference type="EMBL" id="GL349450">
    <property type="protein sequence ID" value="KNC48103.1"/>
    <property type="molecule type" value="Genomic_DNA"/>
</dbReference>
<dbReference type="STRING" id="461836.A0A0L0D9Z8"/>
<evidence type="ECO:0000313" key="6">
    <source>
        <dbReference type="EMBL" id="KNC48103.1"/>
    </source>
</evidence>
<evidence type="ECO:0000313" key="7">
    <source>
        <dbReference type="Proteomes" id="UP000054408"/>
    </source>
</evidence>
<evidence type="ECO:0000256" key="1">
    <source>
        <dbReference type="ARBA" id="ARBA00022598"/>
    </source>
</evidence>
<dbReference type="SUPFAM" id="SSF56801">
    <property type="entry name" value="Acetyl-CoA synthetase-like"/>
    <property type="match status" value="1"/>
</dbReference>
<dbReference type="GO" id="GO:0004467">
    <property type="term" value="F:long-chain fatty acid-CoA ligase activity"/>
    <property type="evidence" value="ECO:0007669"/>
    <property type="project" value="TreeGrafter"/>
</dbReference>
<feature type="compositionally biased region" description="Low complexity" evidence="4">
    <location>
        <begin position="52"/>
        <end position="83"/>
    </location>
</feature>
<evidence type="ECO:0000256" key="4">
    <source>
        <dbReference type="SAM" id="MobiDB-lite"/>
    </source>
</evidence>
<evidence type="ECO:0000256" key="2">
    <source>
        <dbReference type="ARBA" id="ARBA00022832"/>
    </source>
</evidence>
<organism evidence="6 7">
    <name type="scientific">Thecamonas trahens ATCC 50062</name>
    <dbReference type="NCBI Taxonomy" id="461836"/>
    <lineage>
        <taxon>Eukaryota</taxon>
        <taxon>Apusozoa</taxon>
        <taxon>Apusomonadida</taxon>
        <taxon>Apusomonadidae</taxon>
        <taxon>Thecamonas</taxon>
    </lineage>
</organism>
<feature type="region of interest" description="Disordered" evidence="4">
    <location>
        <begin position="1"/>
        <end position="129"/>
    </location>
</feature>
<accession>A0A0L0D9Z8</accession>
<dbReference type="Proteomes" id="UP000054408">
    <property type="component" value="Unassembled WGS sequence"/>
</dbReference>
<evidence type="ECO:0000256" key="3">
    <source>
        <dbReference type="ARBA" id="ARBA00023098"/>
    </source>
</evidence>
<feature type="compositionally biased region" description="Polar residues" evidence="4">
    <location>
        <begin position="42"/>
        <end position="51"/>
    </location>
</feature>
<feature type="compositionally biased region" description="Basic and acidic residues" evidence="4">
    <location>
        <begin position="1"/>
        <end position="16"/>
    </location>
</feature>
<dbReference type="RefSeq" id="XP_013758678.1">
    <property type="nucleotide sequence ID" value="XM_013903224.1"/>
</dbReference>
<dbReference type="PANTHER" id="PTHR43272">
    <property type="entry name" value="LONG-CHAIN-FATTY-ACID--COA LIGASE"/>
    <property type="match status" value="1"/>
</dbReference>
<dbReference type="AlphaFoldDB" id="A0A0L0D9Z8"/>
<evidence type="ECO:0000259" key="5">
    <source>
        <dbReference type="Pfam" id="PF00501"/>
    </source>
</evidence>
<name>A0A0L0D9Z8_THETB</name>
<protein>
    <submittedName>
        <fullName evidence="6">Long-chain-fatty-acid-CoA ligase ACSBG2</fullName>
    </submittedName>
</protein>
<proteinExistence type="predicted"/>
<feature type="domain" description="AMP-dependent synthetase/ligase" evidence="5">
    <location>
        <begin position="226"/>
        <end position="655"/>
    </location>
</feature>
<gene>
    <name evidence="6" type="ORF">AMSG_04332</name>
</gene>
<keyword evidence="7" id="KW-1185">Reference proteome</keyword>
<keyword evidence="2" id="KW-0276">Fatty acid metabolism</keyword>
<dbReference type="InterPro" id="IPR042099">
    <property type="entry name" value="ANL_N_sf"/>
</dbReference>
<reference evidence="6 7" key="1">
    <citation type="submission" date="2010-05" db="EMBL/GenBank/DDBJ databases">
        <title>The Genome Sequence of Thecamonas trahens ATCC 50062.</title>
        <authorList>
            <consortium name="The Broad Institute Genome Sequencing Platform"/>
            <person name="Russ C."/>
            <person name="Cuomo C."/>
            <person name="Shea T."/>
            <person name="Young S.K."/>
            <person name="Zeng Q."/>
            <person name="Koehrsen M."/>
            <person name="Haas B."/>
            <person name="Borodovsky M."/>
            <person name="Guigo R."/>
            <person name="Alvarado L."/>
            <person name="Berlin A."/>
            <person name="Bochicchio J."/>
            <person name="Borenstein D."/>
            <person name="Chapman S."/>
            <person name="Chen Z."/>
            <person name="Freedman E."/>
            <person name="Gellesch M."/>
            <person name="Goldberg J."/>
            <person name="Griggs A."/>
            <person name="Gujja S."/>
            <person name="Heilman E."/>
            <person name="Heiman D."/>
            <person name="Hepburn T."/>
            <person name="Howarth C."/>
            <person name="Jen D."/>
            <person name="Larson L."/>
            <person name="Mehta T."/>
            <person name="Park D."/>
            <person name="Pearson M."/>
            <person name="Roberts A."/>
            <person name="Saif S."/>
            <person name="Shenoy N."/>
            <person name="Sisk P."/>
            <person name="Stolte C."/>
            <person name="Sykes S."/>
            <person name="Thomson T."/>
            <person name="Walk T."/>
            <person name="White J."/>
            <person name="Yandava C."/>
            <person name="Burger G."/>
            <person name="Gray M.W."/>
            <person name="Holland P.W.H."/>
            <person name="King N."/>
            <person name="Lang F.B.F."/>
            <person name="Roger A.J."/>
            <person name="Ruiz-Trillo I."/>
            <person name="Lander E."/>
            <person name="Nusbaum C."/>
        </authorList>
    </citation>
    <scope>NUCLEOTIDE SEQUENCE [LARGE SCALE GENOMIC DNA]</scope>
    <source>
        <strain evidence="6 7">ATCC 50062</strain>
    </source>
</reference>
<dbReference type="Pfam" id="PF00501">
    <property type="entry name" value="AMP-binding"/>
    <property type="match status" value="1"/>
</dbReference>
<dbReference type="eggNOG" id="KOG1256">
    <property type="taxonomic scope" value="Eukaryota"/>
</dbReference>
<feature type="compositionally biased region" description="Acidic residues" evidence="4">
    <location>
        <begin position="23"/>
        <end position="35"/>
    </location>
</feature>
<dbReference type="GO" id="GO:0005783">
    <property type="term" value="C:endoplasmic reticulum"/>
    <property type="evidence" value="ECO:0007669"/>
    <property type="project" value="TreeGrafter"/>
</dbReference>
<dbReference type="GeneID" id="25563882"/>
<dbReference type="Gene3D" id="3.40.50.12780">
    <property type="entry name" value="N-terminal domain of ligase-like"/>
    <property type="match status" value="1"/>
</dbReference>
<dbReference type="InterPro" id="IPR000873">
    <property type="entry name" value="AMP-dep_synth/lig_dom"/>
</dbReference>
<keyword evidence="1 6" id="KW-0436">Ligase</keyword>